<dbReference type="EMBL" id="GL377731">
    <property type="protein sequence ID" value="EFJ05254.1"/>
    <property type="molecule type" value="Genomic_DNA"/>
</dbReference>
<evidence type="ECO:0000256" key="1">
    <source>
        <dbReference type="ARBA" id="ARBA00008614"/>
    </source>
</evidence>
<name>D8TDK2_SELML</name>
<dbReference type="AlphaFoldDB" id="D8TDK2"/>
<dbReference type="InterPro" id="IPR018467">
    <property type="entry name" value="CCT_CS"/>
</dbReference>
<dbReference type="Gramene" id="EFJ05254">
    <property type="protein sequence ID" value="EFJ05254"/>
    <property type="gene ID" value="SELMODRAFT_449199"/>
</dbReference>
<dbReference type="PANTHER" id="PTHR33077:SF60">
    <property type="entry name" value="TIFY DOMAIN-CONTAINING PROTEIN"/>
    <property type="match status" value="1"/>
</dbReference>
<feature type="region of interest" description="Disordered" evidence="2">
    <location>
        <begin position="76"/>
        <end position="96"/>
    </location>
</feature>
<dbReference type="PANTHER" id="PTHR33077">
    <property type="entry name" value="PROTEIN TIFY 4A-RELATED-RELATED"/>
    <property type="match status" value="1"/>
</dbReference>
<proteinExistence type="inferred from homology"/>
<dbReference type="Pfam" id="PF06200">
    <property type="entry name" value="tify"/>
    <property type="match status" value="1"/>
</dbReference>
<dbReference type="GO" id="GO:0009611">
    <property type="term" value="P:response to wounding"/>
    <property type="evidence" value="ECO:0000318"/>
    <property type="project" value="GO_Central"/>
</dbReference>
<dbReference type="GO" id="GO:2000022">
    <property type="term" value="P:regulation of jasmonic acid mediated signaling pathway"/>
    <property type="evidence" value="ECO:0000318"/>
    <property type="project" value="GO_Central"/>
</dbReference>
<evidence type="ECO:0000313" key="5">
    <source>
        <dbReference type="Proteomes" id="UP000001514"/>
    </source>
</evidence>
<evidence type="ECO:0000259" key="3">
    <source>
        <dbReference type="PROSITE" id="PS51320"/>
    </source>
</evidence>
<dbReference type="InterPro" id="IPR010399">
    <property type="entry name" value="Tify_dom"/>
</dbReference>
<feature type="domain" description="Tify" evidence="3">
    <location>
        <begin position="110"/>
        <end position="145"/>
    </location>
</feature>
<dbReference type="GO" id="GO:0031347">
    <property type="term" value="P:regulation of defense response"/>
    <property type="evidence" value="ECO:0000318"/>
    <property type="project" value="GO_Central"/>
</dbReference>
<comment type="similarity">
    <text evidence="1">Belongs to the TIFY/JAZ family.</text>
</comment>
<dbReference type="PROSITE" id="PS51320">
    <property type="entry name" value="TIFY"/>
    <property type="match status" value="1"/>
</dbReference>
<evidence type="ECO:0000313" key="4">
    <source>
        <dbReference type="EMBL" id="EFJ05254.1"/>
    </source>
</evidence>
<gene>
    <name evidence="4" type="ORF">SELMODRAFT_449199</name>
</gene>
<accession>D8TDK2</accession>
<sequence length="234" mass="25278">MSSMVDFLGIEEKVSTSVSAERLKKLEELTDEDVMQLTREDCRRYLKEKGMRRPSWNKAQAVQQLLSLKSLCDPSPASSGAAKRSPSPPLDEAPAKKPMAMTSIDLKAAAAVDAANLTMFYDGAVSVFDDVSPDKASLFPLAYAIMLLAGNVKSWPSINVAANTNKVVISSYELPQARKASLQRFLQRRREKTAKEAASKGNSNKSPCHGESSGKHASDATDPATSPLLTEVSS</sequence>
<dbReference type="InterPro" id="IPR040390">
    <property type="entry name" value="TIFY/JAZ"/>
</dbReference>
<dbReference type="InParanoid" id="D8TDK2"/>
<feature type="compositionally biased region" description="Polar residues" evidence="2">
    <location>
        <begin position="223"/>
        <end position="234"/>
    </location>
</feature>
<organism evidence="5">
    <name type="scientific">Selaginella moellendorffii</name>
    <name type="common">Spikemoss</name>
    <dbReference type="NCBI Taxonomy" id="88036"/>
    <lineage>
        <taxon>Eukaryota</taxon>
        <taxon>Viridiplantae</taxon>
        <taxon>Streptophyta</taxon>
        <taxon>Embryophyta</taxon>
        <taxon>Tracheophyta</taxon>
        <taxon>Lycopodiopsida</taxon>
        <taxon>Selaginellales</taxon>
        <taxon>Selaginellaceae</taxon>
        <taxon>Selaginella</taxon>
    </lineage>
</organism>
<dbReference type="GO" id="GO:0005634">
    <property type="term" value="C:nucleus"/>
    <property type="evidence" value="ECO:0000318"/>
    <property type="project" value="GO_Central"/>
</dbReference>
<feature type="region of interest" description="Disordered" evidence="2">
    <location>
        <begin position="187"/>
        <end position="234"/>
    </location>
</feature>
<reference evidence="4 5" key="1">
    <citation type="journal article" date="2011" name="Science">
        <title>The Selaginella genome identifies genetic changes associated with the evolution of vascular plants.</title>
        <authorList>
            <person name="Banks J.A."/>
            <person name="Nishiyama T."/>
            <person name="Hasebe M."/>
            <person name="Bowman J.L."/>
            <person name="Gribskov M."/>
            <person name="dePamphilis C."/>
            <person name="Albert V.A."/>
            <person name="Aono N."/>
            <person name="Aoyama T."/>
            <person name="Ambrose B.A."/>
            <person name="Ashton N.W."/>
            <person name="Axtell M.J."/>
            <person name="Barker E."/>
            <person name="Barker M.S."/>
            <person name="Bennetzen J.L."/>
            <person name="Bonawitz N.D."/>
            <person name="Chapple C."/>
            <person name="Cheng C."/>
            <person name="Correa L.G."/>
            <person name="Dacre M."/>
            <person name="DeBarry J."/>
            <person name="Dreyer I."/>
            <person name="Elias M."/>
            <person name="Engstrom E.M."/>
            <person name="Estelle M."/>
            <person name="Feng L."/>
            <person name="Finet C."/>
            <person name="Floyd S.K."/>
            <person name="Frommer W.B."/>
            <person name="Fujita T."/>
            <person name="Gramzow L."/>
            <person name="Gutensohn M."/>
            <person name="Harholt J."/>
            <person name="Hattori M."/>
            <person name="Heyl A."/>
            <person name="Hirai T."/>
            <person name="Hiwatashi Y."/>
            <person name="Ishikawa M."/>
            <person name="Iwata M."/>
            <person name="Karol K.G."/>
            <person name="Koehler B."/>
            <person name="Kolukisaoglu U."/>
            <person name="Kubo M."/>
            <person name="Kurata T."/>
            <person name="Lalonde S."/>
            <person name="Li K."/>
            <person name="Li Y."/>
            <person name="Litt A."/>
            <person name="Lyons E."/>
            <person name="Manning G."/>
            <person name="Maruyama T."/>
            <person name="Michael T.P."/>
            <person name="Mikami K."/>
            <person name="Miyazaki S."/>
            <person name="Morinaga S."/>
            <person name="Murata T."/>
            <person name="Mueller-Roeber B."/>
            <person name="Nelson D.R."/>
            <person name="Obara M."/>
            <person name="Oguri Y."/>
            <person name="Olmstead R.G."/>
            <person name="Onodera N."/>
            <person name="Petersen B.L."/>
            <person name="Pils B."/>
            <person name="Prigge M."/>
            <person name="Rensing S.A."/>
            <person name="Riano-Pachon D.M."/>
            <person name="Roberts A.W."/>
            <person name="Sato Y."/>
            <person name="Scheller H.V."/>
            <person name="Schulz B."/>
            <person name="Schulz C."/>
            <person name="Shakirov E.V."/>
            <person name="Shibagaki N."/>
            <person name="Shinohara N."/>
            <person name="Shippen D.E."/>
            <person name="Soerensen I."/>
            <person name="Sotooka R."/>
            <person name="Sugimoto N."/>
            <person name="Sugita M."/>
            <person name="Sumikawa N."/>
            <person name="Tanurdzic M."/>
            <person name="Theissen G."/>
            <person name="Ulvskov P."/>
            <person name="Wakazuki S."/>
            <person name="Weng J.K."/>
            <person name="Willats W.W."/>
            <person name="Wipf D."/>
            <person name="Wolf P.G."/>
            <person name="Yang L."/>
            <person name="Zimmer A.D."/>
            <person name="Zhu Q."/>
            <person name="Mitros T."/>
            <person name="Hellsten U."/>
            <person name="Loque D."/>
            <person name="Otillar R."/>
            <person name="Salamov A."/>
            <person name="Schmutz J."/>
            <person name="Shapiro H."/>
            <person name="Lindquist E."/>
            <person name="Lucas S."/>
            <person name="Rokhsar D."/>
            <person name="Grigoriev I.V."/>
        </authorList>
    </citation>
    <scope>NUCLEOTIDE SEQUENCE [LARGE SCALE GENOMIC DNA]</scope>
</reference>
<dbReference type="Pfam" id="PF09425">
    <property type="entry name" value="Jas_motif"/>
    <property type="match status" value="1"/>
</dbReference>
<dbReference type="SMART" id="SM00979">
    <property type="entry name" value="TIFY"/>
    <property type="match status" value="1"/>
</dbReference>
<dbReference type="Proteomes" id="UP000001514">
    <property type="component" value="Unassembled WGS sequence"/>
</dbReference>
<dbReference type="HOGENOM" id="CLU_1063195_0_0_1"/>
<evidence type="ECO:0000256" key="2">
    <source>
        <dbReference type="SAM" id="MobiDB-lite"/>
    </source>
</evidence>
<dbReference type="STRING" id="88036.D8TDK2"/>
<keyword evidence="5" id="KW-1185">Reference proteome</keyword>
<protein>
    <recommendedName>
        <fullName evidence="3">Tify domain-containing protein</fullName>
    </recommendedName>
</protein>
<dbReference type="KEGG" id="smo:SELMODRAFT_449199"/>